<dbReference type="InterPro" id="IPR001206">
    <property type="entry name" value="Diacylglycerol_kinase_cat_dom"/>
</dbReference>
<feature type="domain" description="DAGKc" evidence="1">
    <location>
        <begin position="47"/>
        <end position="180"/>
    </location>
</feature>
<organism evidence="2 3">
    <name type="scientific">Candida verbasci</name>
    <dbReference type="NCBI Taxonomy" id="1227364"/>
    <lineage>
        <taxon>Eukaryota</taxon>
        <taxon>Fungi</taxon>
        <taxon>Dikarya</taxon>
        <taxon>Ascomycota</taxon>
        <taxon>Saccharomycotina</taxon>
        <taxon>Pichiomycetes</taxon>
        <taxon>Debaryomycetaceae</taxon>
        <taxon>Candida/Lodderomyces clade</taxon>
        <taxon>Candida</taxon>
    </lineage>
</organism>
<dbReference type="InterPro" id="IPR016064">
    <property type="entry name" value="NAD/diacylglycerol_kinase_sf"/>
</dbReference>
<dbReference type="Gene3D" id="2.60.200.40">
    <property type="match status" value="1"/>
</dbReference>
<accession>A0A9W4TXU8</accession>
<evidence type="ECO:0000313" key="2">
    <source>
        <dbReference type="EMBL" id="CAI5759431.1"/>
    </source>
</evidence>
<protein>
    <recommendedName>
        <fullName evidence="1">DAGKc domain-containing protein</fullName>
    </recommendedName>
</protein>
<dbReference type="Proteomes" id="UP001152885">
    <property type="component" value="Unassembled WGS sequence"/>
</dbReference>
<dbReference type="InterPro" id="IPR050187">
    <property type="entry name" value="Lipid_Phosphate_FormReg"/>
</dbReference>
<reference evidence="2" key="1">
    <citation type="submission" date="2022-12" db="EMBL/GenBank/DDBJ databases">
        <authorList>
            <person name="Brejova B."/>
        </authorList>
    </citation>
    <scope>NUCLEOTIDE SEQUENCE</scope>
</reference>
<dbReference type="SUPFAM" id="SSF111331">
    <property type="entry name" value="NAD kinase/diacylglycerol kinase-like"/>
    <property type="match status" value="1"/>
</dbReference>
<gene>
    <name evidence="2" type="ORF">CANVERA_P3944</name>
</gene>
<evidence type="ECO:0000313" key="3">
    <source>
        <dbReference type="Proteomes" id="UP001152885"/>
    </source>
</evidence>
<dbReference type="PANTHER" id="PTHR12358:SF108">
    <property type="entry name" value="DAGKC DOMAIN-CONTAINING PROTEIN"/>
    <property type="match status" value="1"/>
</dbReference>
<dbReference type="GO" id="GO:0005737">
    <property type="term" value="C:cytoplasm"/>
    <property type="evidence" value="ECO:0007669"/>
    <property type="project" value="TreeGrafter"/>
</dbReference>
<dbReference type="InterPro" id="IPR017438">
    <property type="entry name" value="ATP-NAD_kinase_N"/>
</dbReference>
<dbReference type="PANTHER" id="PTHR12358">
    <property type="entry name" value="SPHINGOSINE KINASE"/>
    <property type="match status" value="1"/>
</dbReference>
<evidence type="ECO:0000259" key="1">
    <source>
        <dbReference type="PROSITE" id="PS50146"/>
    </source>
</evidence>
<dbReference type="GO" id="GO:0046512">
    <property type="term" value="P:sphingosine biosynthetic process"/>
    <property type="evidence" value="ECO:0007669"/>
    <property type="project" value="TreeGrafter"/>
</dbReference>
<comment type="caution">
    <text evidence="2">The sequence shown here is derived from an EMBL/GenBank/DDBJ whole genome shotgun (WGS) entry which is preliminary data.</text>
</comment>
<dbReference type="PROSITE" id="PS50146">
    <property type="entry name" value="DAGK"/>
    <property type="match status" value="1"/>
</dbReference>
<dbReference type="GO" id="GO:0001727">
    <property type="term" value="F:lipid kinase activity"/>
    <property type="evidence" value="ECO:0007669"/>
    <property type="project" value="TreeGrafter"/>
</dbReference>
<sequence>MTENKTETIIYNNESILFGERNGEYFIESSSEIKDAIKITDLPNHLLQKVIILDSINSGAGRQEDKNLYTHVIQPLFELLNVQYDYFATTSPDSINQFASNLRESKVTIIFISGDTSINEFINGLLSDIQGSIDIFTIPGGTGNSLALSLGITNQIESIKHLLISDKIDPLYLYNVKFPQGSHYLVQNEKKGLINSNLKFVVVLSWGFHASLVADSDTPELRKFGLKRFQIAAKNNLSREQEYNGVLKVNDETIKGPFAYWLLTSSSRFEPTFEISPKGDILQDNLYFVGFNTKKNDDKYILDIMHQIYNEGDHINNKGVIYKKITNEDQLDLVISESEVFEHRRFCLDGSIILIPETSDHIKISVGDNKQHNWELSIIH</sequence>
<dbReference type="OrthoDB" id="3853857at2759"/>
<keyword evidence="3" id="KW-1185">Reference proteome</keyword>
<dbReference type="Gene3D" id="3.40.50.10330">
    <property type="entry name" value="Probable inorganic polyphosphate/atp-NAD kinase, domain 1"/>
    <property type="match status" value="1"/>
</dbReference>
<dbReference type="EMBL" id="CANTUO010000004">
    <property type="protein sequence ID" value="CAI5759431.1"/>
    <property type="molecule type" value="Genomic_DNA"/>
</dbReference>
<dbReference type="AlphaFoldDB" id="A0A9W4TXU8"/>
<proteinExistence type="predicted"/>
<dbReference type="Pfam" id="PF00781">
    <property type="entry name" value="DAGK_cat"/>
    <property type="match status" value="1"/>
</dbReference>
<dbReference type="GO" id="GO:0016020">
    <property type="term" value="C:membrane"/>
    <property type="evidence" value="ECO:0007669"/>
    <property type="project" value="TreeGrafter"/>
</dbReference>
<name>A0A9W4TXU8_9ASCO</name>